<feature type="domain" description="Glucose/Sorbosone dehydrogenase" evidence="2">
    <location>
        <begin position="31"/>
        <end position="364"/>
    </location>
</feature>
<dbReference type="InterPro" id="IPR012938">
    <property type="entry name" value="Glc/Sorbosone_DH"/>
</dbReference>
<dbReference type="EMBL" id="RDQO01000005">
    <property type="protein sequence ID" value="RMX04352.1"/>
    <property type="molecule type" value="Genomic_DNA"/>
</dbReference>
<dbReference type="AlphaFoldDB" id="A0A3M6QPL9"/>
<comment type="caution">
    <text evidence="3">The sequence shown here is derived from an EMBL/GenBank/DDBJ whole genome shotgun (WGS) entry which is preliminary data.</text>
</comment>
<sequence length="425" mass="45268">MAALLCGAAAAQAQSDDEARPLAVTEVAYGLNHPWAVAFLPDGNFLVSERPGTLRVVDAQGRVGLPLAGVPAVAAEGQGGLLDLVLDRDFAQNRRLFFCFAEPDPGSGSRSSTALASARLSERQDRLEDVQVIFHQMPRLKSAQHFGCRIAQSGDGSLFLTLGERSIARDQAQRTTNHLGTIVHLTPEGHAAAGGPFSSRMGGLPEVWSWGHRNPQGAVITPDGELWMHEHGPQGGDELNHIRPGGNYGWPVITYGRNYGLGTRIGEGTAKDGMEQPVHQWTPSIAPSGMAFLTSDRYGPEWLGSFFIGSLKFGTLHRLKVAGDQVQQEERLLLGRGQRIRDVRQGPDGLLYLLTDSRNGRLLRVNPPEPPPAPEPVVTVEPLDHVEGIVASPADGAASPPAVSGNADGGSRDNTVEPPPAPAAP</sequence>
<dbReference type="Pfam" id="PF07995">
    <property type="entry name" value="GSDH"/>
    <property type="match status" value="1"/>
</dbReference>
<dbReference type="PANTHER" id="PTHR19328:SF75">
    <property type="entry name" value="ALDOSE SUGAR DEHYDROGENASE YLII"/>
    <property type="match status" value="1"/>
</dbReference>
<accession>A0A3M6QPL9</accession>
<proteinExistence type="predicted"/>
<dbReference type="InterPro" id="IPR011041">
    <property type="entry name" value="Quinoprot_gluc/sorb_DH_b-prop"/>
</dbReference>
<dbReference type="InterPro" id="IPR011042">
    <property type="entry name" value="6-blade_b-propeller_TolB-like"/>
</dbReference>
<dbReference type="PANTHER" id="PTHR19328">
    <property type="entry name" value="HEDGEHOG-INTERACTING PROTEIN"/>
    <property type="match status" value="1"/>
</dbReference>
<evidence type="ECO:0000313" key="4">
    <source>
        <dbReference type="Proteomes" id="UP000278006"/>
    </source>
</evidence>
<organism evidence="3 4">
    <name type="scientific">Corticibacter populi</name>
    <dbReference type="NCBI Taxonomy" id="1550736"/>
    <lineage>
        <taxon>Bacteria</taxon>
        <taxon>Pseudomonadati</taxon>
        <taxon>Pseudomonadota</taxon>
        <taxon>Betaproteobacteria</taxon>
        <taxon>Burkholderiales</taxon>
        <taxon>Comamonadaceae</taxon>
        <taxon>Corticibacter</taxon>
    </lineage>
</organism>
<dbReference type="SUPFAM" id="SSF50952">
    <property type="entry name" value="Soluble quinoprotein glucose dehydrogenase"/>
    <property type="match status" value="1"/>
</dbReference>
<evidence type="ECO:0000259" key="2">
    <source>
        <dbReference type="Pfam" id="PF07995"/>
    </source>
</evidence>
<gene>
    <name evidence="3" type="ORF">D8I35_16065</name>
</gene>
<feature type="region of interest" description="Disordered" evidence="1">
    <location>
        <begin position="367"/>
        <end position="425"/>
    </location>
</feature>
<protein>
    <submittedName>
        <fullName evidence="3">PQQ-dependent sugar dehydrogenase</fullName>
    </submittedName>
</protein>
<dbReference type="Proteomes" id="UP000278006">
    <property type="component" value="Unassembled WGS sequence"/>
</dbReference>
<evidence type="ECO:0000256" key="1">
    <source>
        <dbReference type="SAM" id="MobiDB-lite"/>
    </source>
</evidence>
<feature type="compositionally biased region" description="Low complexity" evidence="1">
    <location>
        <begin position="390"/>
        <end position="405"/>
    </location>
</feature>
<dbReference type="OrthoDB" id="9770043at2"/>
<evidence type="ECO:0000313" key="3">
    <source>
        <dbReference type="EMBL" id="RMX04352.1"/>
    </source>
</evidence>
<name>A0A3M6QPL9_9BURK</name>
<dbReference type="Gene3D" id="2.120.10.30">
    <property type="entry name" value="TolB, C-terminal domain"/>
    <property type="match status" value="1"/>
</dbReference>
<keyword evidence="4" id="KW-1185">Reference proteome</keyword>
<reference evidence="3 4" key="1">
    <citation type="submission" date="2018-10" db="EMBL/GenBank/DDBJ databases">
        <title>Draft genome of Cortibacter populi DSM10536.</title>
        <authorList>
            <person name="Bernier A.-M."/>
            <person name="Bernard K."/>
        </authorList>
    </citation>
    <scope>NUCLEOTIDE SEQUENCE [LARGE SCALE GENOMIC DNA]</scope>
    <source>
        <strain evidence="3 4">DSM 105136</strain>
    </source>
</reference>